<evidence type="ECO:0000313" key="2">
    <source>
        <dbReference type="Proteomes" id="UP000305401"/>
    </source>
</evidence>
<dbReference type="EMBL" id="SSTG01000032">
    <property type="protein sequence ID" value="THG53608.1"/>
    <property type="molecule type" value="Genomic_DNA"/>
</dbReference>
<evidence type="ECO:0000313" key="1">
    <source>
        <dbReference type="EMBL" id="THG53608.1"/>
    </source>
</evidence>
<reference evidence="1" key="1">
    <citation type="submission" date="2019-04" db="EMBL/GenBank/DDBJ databases">
        <title>Microbes associate with the intestines of laboratory mice.</title>
        <authorList>
            <person name="Navarre W."/>
            <person name="Wong E."/>
            <person name="Huang K.C."/>
            <person name="Tropini C."/>
            <person name="Ng K."/>
            <person name="Yu B."/>
        </authorList>
    </citation>
    <scope>NUCLEOTIDE SEQUENCE</scope>
    <source>
        <strain evidence="1">NM86_A22</strain>
    </source>
</reference>
<keyword evidence="1" id="KW-0808">Transferase</keyword>
<organism evidence="1 2">
    <name type="scientific">Muribaculum caecicola</name>
    <dbReference type="NCBI Taxonomy" id="3038144"/>
    <lineage>
        <taxon>Bacteria</taxon>
        <taxon>Pseudomonadati</taxon>
        <taxon>Bacteroidota</taxon>
        <taxon>Bacteroidia</taxon>
        <taxon>Bacteroidales</taxon>
        <taxon>Muribaculaceae</taxon>
        <taxon>Muribaculum</taxon>
    </lineage>
</organism>
<accession>A0AC61S6T0</accession>
<comment type="caution">
    <text evidence="1">The sequence shown here is derived from an EMBL/GenBank/DDBJ whole genome shotgun (WGS) entry which is preliminary data.</text>
</comment>
<sequence>MILQPSIKIKAKPFLKWAGGKTQLLPIIDSFLPKSFQKENNITYIEPFVGGGAMLFFMLQKYRNIKHAIINDLNPHLVKAYKVIRDEPHILIDSLQEIQSKYQTLDGYENQKAFYLDIRTRFNTLALTDIETASYLIFMNRTCFNGLYRENSKGNFNVPFGKYSNPTICDPSLILANSELLQKVEITHGDFSKTETYVNGYTFVYLDPPYRPLNATSNFNAYVKTAFDDSEQIRLRNFYVSLSEKGCHEILSNSDGKGYHKEDIFFDELYKDFKIERIYAKRSINANPIKRGSITELLIRNYTICQGIK</sequence>
<dbReference type="Proteomes" id="UP000305401">
    <property type="component" value="Unassembled WGS sequence"/>
</dbReference>
<name>A0AC61S6T0_9BACT</name>
<keyword evidence="1" id="KW-0489">Methyltransferase</keyword>
<keyword evidence="2" id="KW-1185">Reference proteome</keyword>
<proteinExistence type="predicted"/>
<gene>
    <name evidence="1" type="ORF">E5990_04095</name>
</gene>
<protein>
    <submittedName>
        <fullName evidence="1">DNA adenine methylase</fullName>
    </submittedName>
</protein>